<dbReference type="RefSeq" id="WP_145353661.1">
    <property type="nucleotide sequence ID" value="NZ_CP036262.1"/>
</dbReference>
<sequence>MIAASSSAFRDVFTDESVTRIGTLASEHLDYQRNQQYSVTALKETTGTISERYAYDALTVLAGSGNALSESAYIHKKND</sequence>
<organism evidence="1 2">
    <name type="scientific">Roseimaritima multifibrata</name>
    <dbReference type="NCBI Taxonomy" id="1930274"/>
    <lineage>
        <taxon>Bacteria</taxon>
        <taxon>Pseudomonadati</taxon>
        <taxon>Planctomycetota</taxon>
        <taxon>Planctomycetia</taxon>
        <taxon>Pirellulales</taxon>
        <taxon>Pirellulaceae</taxon>
        <taxon>Roseimaritima</taxon>
    </lineage>
</organism>
<dbReference type="AlphaFoldDB" id="A0A517ML47"/>
<accession>A0A517ML47</accession>
<gene>
    <name evidence="1" type="ORF">FF011L_42940</name>
</gene>
<proteinExistence type="predicted"/>
<keyword evidence="2" id="KW-1185">Reference proteome</keyword>
<reference evidence="1 2" key="1">
    <citation type="submission" date="2019-02" db="EMBL/GenBank/DDBJ databases">
        <title>Deep-cultivation of Planctomycetes and their phenomic and genomic characterization uncovers novel biology.</title>
        <authorList>
            <person name="Wiegand S."/>
            <person name="Jogler M."/>
            <person name="Boedeker C."/>
            <person name="Pinto D."/>
            <person name="Vollmers J."/>
            <person name="Rivas-Marin E."/>
            <person name="Kohn T."/>
            <person name="Peeters S.H."/>
            <person name="Heuer A."/>
            <person name="Rast P."/>
            <person name="Oberbeckmann S."/>
            <person name="Bunk B."/>
            <person name="Jeske O."/>
            <person name="Meyerdierks A."/>
            <person name="Storesund J.E."/>
            <person name="Kallscheuer N."/>
            <person name="Luecker S."/>
            <person name="Lage O.M."/>
            <person name="Pohl T."/>
            <person name="Merkel B.J."/>
            <person name="Hornburger P."/>
            <person name="Mueller R.-W."/>
            <person name="Bruemmer F."/>
            <person name="Labrenz M."/>
            <person name="Spormann A.M."/>
            <person name="Op den Camp H."/>
            <person name="Overmann J."/>
            <person name="Amann R."/>
            <person name="Jetten M.S.M."/>
            <person name="Mascher T."/>
            <person name="Medema M.H."/>
            <person name="Devos D.P."/>
            <person name="Kaster A.-K."/>
            <person name="Ovreas L."/>
            <person name="Rohde M."/>
            <person name="Galperin M.Y."/>
            <person name="Jogler C."/>
        </authorList>
    </citation>
    <scope>NUCLEOTIDE SEQUENCE [LARGE SCALE GENOMIC DNA]</scope>
    <source>
        <strain evidence="1 2">FF011L</strain>
    </source>
</reference>
<dbReference type="KEGG" id="rml:FF011L_42940"/>
<evidence type="ECO:0000313" key="1">
    <source>
        <dbReference type="EMBL" id="QDS95497.1"/>
    </source>
</evidence>
<dbReference type="Proteomes" id="UP000320672">
    <property type="component" value="Chromosome"/>
</dbReference>
<dbReference type="EMBL" id="CP036262">
    <property type="protein sequence ID" value="QDS95497.1"/>
    <property type="molecule type" value="Genomic_DNA"/>
</dbReference>
<evidence type="ECO:0000313" key="2">
    <source>
        <dbReference type="Proteomes" id="UP000320672"/>
    </source>
</evidence>
<protein>
    <submittedName>
        <fullName evidence="1">Uncharacterized protein</fullName>
    </submittedName>
</protein>
<name>A0A517ML47_9BACT</name>